<dbReference type="PROSITE" id="PS00615">
    <property type="entry name" value="C_TYPE_LECTIN_1"/>
    <property type="match status" value="1"/>
</dbReference>
<dbReference type="AlphaFoldDB" id="A0A8C3SEX4"/>
<dbReference type="GO" id="GO:0030246">
    <property type="term" value="F:carbohydrate binding"/>
    <property type="evidence" value="ECO:0007669"/>
    <property type="project" value="UniProtKB-KW"/>
</dbReference>
<evidence type="ECO:0000256" key="5">
    <source>
        <dbReference type="ARBA" id="ARBA00023157"/>
    </source>
</evidence>
<dbReference type="GO" id="GO:0001503">
    <property type="term" value="P:ossification"/>
    <property type="evidence" value="ECO:0007669"/>
    <property type="project" value="TreeGrafter"/>
</dbReference>
<dbReference type="GO" id="GO:0005615">
    <property type="term" value="C:extracellular space"/>
    <property type="evidence" value="ECO:0007669"/>
    <property type="project" value="TreeGrafter"/>
</dbReference>
<evidence type="ECO:0000256" key="3">
    <source>
        <dbReference type="ARBA" id="ARBA00022729"/>
    </source>
</evidence>
<evidence type="ECO:0000259" key="6">
    <source>
        <dbReference type="PROSITE" id="PS50041"/>
    </source>
</evidence>
<evidence type="ECO:0000256" key="2">
    <source>
        <dbReference type="ARBA" id="ARBA00022525"/>
    </source>
</evidence>
<dbReference type="InterPro" id="IPR018378">
    <property type="entry name" value="C-type_lectin_CS"/>
</dbReference>
<keyword evidence="5" id="KW-1015">Disulfide bond</keyword>
<feature type="domain" description="C-type lectin" evidence="6">
    <location>
        <begin position="5"/>
        <end position="127"/>
    </location>
</feature>
<evidence type="ECO:0000313" key="8">
    <source>
        <dbReference type="Proteomes" id="UP000694403"/>
    </source>
</evidence>
<dbReference type="Gene3D" id="3.10.100.10">
    <property type="entry name" value="Mannose-Binding Protein A, subunit A"/>
    <property type="match status" value="1"/>
</dbReference>
<dbReference type="InterPro" id="IPR001304">
    <property type="entry name" value="C-type_lectin-like"/>
</dbReference>
<protein>
    <recommendedName>
        <fullName evidence="6">C-type lectin domain-containing protein</fullName>
    </recommendedName>
</protein>
<dbReference type="Ensembl" id="ENSCSRT00000013748.1">
    <property type="protein sequence ID" value="ENSCSRP00000013210.1"/>
    <property type="gene ID" value="ENSCSRG00000010040.1"/>
</dbReference>
<dbReference type="SUPFAM" id="SSF56436">
    <property type="entry name" value="C-type lectin-like"/>
    <property type="match status" value="1"/>
</dbReference>
<reference evidence="7" key="2">
    <citation type="submission" date="2025-09" db="UniProtKB">
        <authorList>
            <consortium name="Ensembl"/>
        </authorList>
    </citation>
    <scope>IDENTIFICATION</scope>
</reference>
<dbReference type="PANTHER" id="PTHR22799">
    <property type="entry name" value="TETRANECTIN-RELATED"/>
    <property type="match status" value="1"/>
</dbReference>
<dbReference type="InterPro" id="IPR016186">
    <property type="entry name" value="C-type_lectin-like/link_sf"/>
</dbReference>
<dbReference type="Pfam" id="PF00059">
    <property type="entry name" value="Lectin_C"/>
    <property type="match status" value="1"/>
</dbReference>
<comment type="subcellular location">
    <subcellularLocation>
        <location evidence="1">Secreted</location>
    </subcellularLocation>
</comment>
<keyword evidence="4" id="KW-0430">Lectin</keyword>
<evidence type="ECO:0000256" key="4">
    <source>
        <dbReference type="ARBA" id="ARBA00022734"/>
    </source>
</evidence>
<dbReference type="PANTHER" id="PTHR22799:SF1">
    <property type="entry name" value="C-TYPE LECTIN DOMAIN FAMILY 11 MEMBER A"/>
    <property type="match status" value="1"/>
</dbReference>
<dbReference type="InterPro" id="IPR051663">
    <property type="entry name" value="CLec_Tetranectin-domain"/>
</dbReference>
<evidence type="ECO:0000256" key="1">
    <source>
        <dbReference type="ARBA" id="ARBA00004613"/>
    </source>
</evidence>
<dbReference type="Proteomes" id="UP000694403">
    <property type="component" value="Unplaced"/>
</dbReference>
<dbReference type="SMART" id="SM00034">
    <property type="entry name" value="CLECT"/>
    <property type="match status" value="1"/>
</dbReference>
<keyword evidence="8" id="KW-1185">Reference proteome</keyword>
<sequence>RGRRVHAKCFLIVQQFEGYDGARELCRHRGGDLAMPADTAELAALRRYLHDAFQPHNWPAWVGIHDRRAEGLWLYENGQRVSFFDWYRDHLVSQPNGGARENCVSLSSDDGKWWDTDCARRMYYVCEYRL</sequence>
<dbReference type="GO" id="GO:0008083">
    <property type="term" value="F:growth factor activity"/>
    <property type="evidence" value="ECO:0007669"/>
    <property type="project" value="TreeGrafter"/>
</dbReference>
<dbReference type="PROSITE" id="PS50041">
    <property type="entry name" value="C_TYPE_LECTIN_2"/>
    <property type="match status" value="1"/>
</dbReference>
<proteinExistence type="predicted"/>
<organism evidence="7 8">
    <name type="scientific">Chelydra serpentina</name>
    <name type="common">Snapping turtle</name>
    <name type="synonym">Testudo serpentina</name>
    <dbReference type="NCBI Taxonomy" id="8475"/>
    <lineage>
        <taxon>Eukaryota</taxon>
        <taxon>Metazoa</taxon>
        <taxon>Chordata</taxon>
        <taxon>Craniata</taxon>
        <taxon>Vertebrata</taxon>
        <taxon>Euteleostomi</taxon>
        <taxon>Archelosauria</taxon>
        <taxon>Testudinata</taxon>
        <taxon>Testudines</taxon>
        <taxon>Cryptodira</taxon>
        <taxon>Durocryptodira</taxon>
        <taxon>Americhelydia</taxon>
        <taxon>Chelydroidea</taxon>
        <taxon>Chelydridae</taxon>
        <taxon>Chelydra</taxon>
    </lineage>
</organism>
<reference evidence="7" key="1">
    <citation type="submission" date="2025-08" db="UniProtKB">
        <authorList>
            <consortium name="Ensembl"/>
        </authorList>
    </citation>
    <scope>IDENTIFICATION</scope>
</reference>
<keyword evidence="2" id="KW-0964">Secreted</keyword>
<keyword evidence="3" id="KW-0732">Signal</keyword>
<dbReference type="InterPro" id="IPR016187">
    <property type="entry name" value="CTDL_fold"/>
</dbReference>
<evidence type="ECO:0000313" key="7">
    <source>
        <dbReference type="Ensembl" id="ENSCSRP00000013210.1"/>
    </source>
</evidence>
<name>A0A8C3SEX4_CHESE</name>
<accession>A0A8C3SEX4</accession>